<dbReference type="Pfam" id="PF13419">
    <property type="entry name" value="HAD_2"/>
    <property type="match status" value="1"/>
</dbReference>
<dbReference type="InterPro" id="IPR023214">
    <property type="entry name" value="HAD_sf"/>
</dbReference>
<evidence type="ECO:0000256" key="3">
    <source>
        <dbReference type="ARBA" id="ARBA00022842"/>
    </source>
</evidence>
<keyword evidence="2" id="KW-0378">Hydrolase</keyword>
<evidence type="ECO:0000256" key="2">
    <source>
        <dbReference type="ARBA" id="ARBA00022801"/>
    </source>
</evidence>
<dbReference type="GO" id="GO:0046872">
    <property type="term" value="F:metal ion binding"/>
    <property type="evidence" value="ECO:0007669"/>
    <property type="project" value="UniProtKB-KW"/>
</dbReference>
<evidence type="ECO:0000256" key="1">
    <source>
        <dbReference type="ARBA" id="ARBA00022723"/>
    </source>
</evidence>
<proteinExistence type="predicted"/>
<name>A0A8H4P280_9HYPO</name>
<dbReference type="GO" id="GO:0016791">
    <property type="term" value="F:phosphatase activity"/>
    <property type="evidence" value="ECO:0007669"/>
    <property type="project" value="TreeGrafter"/>
</dbReference>
<evidence type="ECO:0000313" key="4">
    <source>
        <dbReference type="EMBL" id="KAF4459809.1"/>
    </source>
</evidence>
<reference evidence="4 5" key="1">
    <citation type="submission" date="2020-01" db="EMBL/GenBank/DDBJ databases">
        <title>Identification and distribution of gene clusters putatively required for synthesis of sphingolipid metabolism inhibitors in phylogenetically diverse species of the filamentous fungus Fusarium.</title>
        <authorList>
            <person name="Kim H.-S."/>
            <person name="Busman M."/>
            <person name="Brown D.W."/>
            <person name="Divon H."/>
            <person name="Uhlig S."/>
            <person name="Proctor R.H."/>
        </authorList>
    </citation>
    <scope>NUCLEOTIDE SEQUENCE [LARGE SCALE GENOMIC DNA]</scope>
    <source>
        <strain evidence="4 5">NRRL 20459</strain>
    </source>
</reference>
<gene>
    <name evidence="4" type="ORF">FALBO_13429</name>
</gene>
<dbReference type="InterPro" id="IPR051400">
    <property type="entry name" value="HAD-like_hydrolase"/>
</dbReference>
<dbReference type="EMBL" id="JAADYS010002086">
    <property type="protein sequence ID" value="KAF4459809.1"/>
    <property type="molecule type" value="Genomic_DNA"/>
</dbReference>
<protein>
    <submittedName>
        <fullName evidence="4">Had-superfamily subfamily variant 1</fullName>
    </submittedName>
</protein>
<keyword evidence="5" id="KW-1185">Reference proteome</keyword>
<dbReference type="PANTHER" id="PTHR46470:SF2">
    <property type="entry name" value="GLYCERALDEHYDE 3-PHOSPHATE PHOSPHATASE"/>
    <property type="match status" value="1"/>
</dbReference>
<sequence>MKDMENLKVQLFITESGFTQPSDEEIKVFRVSFDKAYMEARRATPGSIEALVRLREHGYRIAIICNGRKKDQREKVEAIGITNLVDLVITAENMIQRKPHPRAFRSAIGMLGVLGTGHTNYMVGCSPYYDIDGAVESGLGLDTILYWPKARNIRPTGREGCVIHHMTDILGRIGIARPQFELSFTSSLEQLEVTGIGMDIVTVARDGFRLCGYTAFIFTRDIGHVLTRISRKHFGSAMRLLEDMVN</sequence>
<dbReference type="PANTHER" id="PTHR46470">
    <property type="entry name" value="N-ACYLNEURAMINATE-9-PHOSPHATASE"/>
    <property type="match status" value="1"/>
</dbReference>
<dbReference type="SUPFAM" id="SSF56784">
    <property type="entry name" value="HAD-like"/>
    <property type="match status" value="1"/>
</dbReference>
<accession>A0A8H4P280</accession>
<evidence type="ECO:0000313" key="5">
    <source>
        <dbReference type="Proteomes" id="UP000554235"/>
    </source>
</evidence>
<dbReference type="AlphaFoldDB" id="A0A8H4P280"/>
<dbReference type="Gene3D" id="3.40.50.1000">
    <property type="entry name" value="HAD superfamily/HAD-like"/>
    <property type="match status" value="1"/>
</dbReference>
<dbReference type="OrthoDB" id="444127at2759"/>
<organism evidence="4 5">
    <name type="scientific">Fusarium albosuccineum</name>
    <dbReference type="NCBI Taxonomy" id="1237068"/>
    <lineage>
        <taxon>Eukaryota</taxon>
        <taxon>Fungi</taxon>
        <taxon>Dikarya</taxon>
        <taxon>Ascomycota</taxon>
        <taxon>Pezizomycotina</taxon>
        <taxon>Sordariomycetes</taxon>
        <taxon>Hypocreomycetidae</taxon>
        <taxon>Hypocreales</taxon>
        <taxon>Nectriaceae</taxon>
        <taxon>Fusarium</taxon>
        <taxon>Fusarium decemcellulare species complex</taxon>
    </lineage>
</organism>
<dbReference type="InterPro" id="IPR041492">
    <property type="entry name" value="HAD_2"/>
</dbReference>
<keyword evidence="3" id="KW-0460">Magnesium</keyword>
<dbReference type="InterPro" id="IPR036412">
    <property type="entry name" value="HAD-like_sf"/>
</dbReference>
<dbReference type="Proteomes" id="UP000554235">
    <property type="component" value="Unassembled WGS sequence"/>
</dbReference>
<keyword evidence="1" id="KW-0479">Metal-binding</keyword>
<comment type="caution">
    <text evidence="4">The sequence shown here is derived from an EMBL/GenBank/DDBJ whole genome shotgun (WGS) entry which is preliminary data.</text>
</comment>